<dbReference type="InterPro" id="IPR053136">
    <property type="entry name" value="UTP_pyrophosphatase-like"/>
</dbReference>
<name>A0A7W6F5H2_9HYPH</name>
<proteinExistence type="predicted"/>
<dbReference type="EMBL" id="BSPG01000003">
    <property type="protein sequence ID" value="GLS42945.1"/>
    <property type="molecule type" value="Genomic_DNA"/>
</dbReference>
<evidence type="ECO:0000313" key="4">
    <source>
        <dbReference type="Proteomes" id="UP000517759"/>
    </source>
</evidence>
<dbReference type="EMBL" id="JACIDN010000002">
    <property type="protein sequence ID" value="MBB3901370.1"/>
    <property type="molecule type" value="Genomic_DNA"/>
</dbReference>
<organism evidence="3 4">
    <name type="scientific">Methylobacterium brachythecii</name>
    <dbReference type="NCBI Taxonomy" id="1176177"/>
    <lineage>
        <taxon>Bacteria</taxon>
        <taxon>Pseudomonadati</taxon>
        <taxon>Pseudomonadota</taxon>
        <taxon>Alphaproteobacteria</taxon>
        <taxon>Hyphomicrobiales</taxon>
        <taxon>Methylobacteriaceae</taxon>
        <taxon>Methylobacterium</taxon>
    </lineage>
</organism>
<dbReference type="Gene3D" id="3.30.2010.10">
    <property type="entry name" value="Metalloproteases ('zincins'), catalytic domain"/>
    <property type="match status" value="1"/>
</dbReference>
<comment type="caution">
    <text evidence="3">The sequence shown here is derived from an EMBL/GenBank/DDBJ whole genome shotgun (WGS) entry which is preliminary data.</text>
</comment>
<gene>
    <name evidence="2" type="ORF">GCM10007884_09300</name>
    <name evidence="3" type="ORF">GGR33_000856</name>
</gene>
<evidence type="ECO:0000313" key="5">
    <source>
        <dbReference type="Proteomes" id="UP001156881"/>
    </source>
</evidence>
<evidence type="ECO:0000313" key="3">
    <source>
        <dbReference type="EMBL" id="MBB3901370.1"/>
    </source>
</evidence>
<dbReference type="PANTHER" id="PTHR30399:SF1">
    <property type="entry name" value="UTP PYROPHOSPHATASE"/>
    <property type="match status" value="1"/>
</dbReference>
<dbReference type="AlphaFoldDB" id="A0A7W6F5H2"/>
<evidence type="ECO:0000313" key="2">
    <source>
        <dbReference type="EMBL" id="GLS42945.1"/>
    </source>
</evidence>
<reference evidence="3 4" key="3">
    <citation type="submission" date="2020-08" db="EMBL/GenBank/DDBJ databases">
        <title>Genomic Encyclopedia of Type Strains, Phase IV (KMG-IV): sequencing the most valuable type-strain genomes for metagenomic binning, comparative biology and taxonomic classification.</title>
        <authorList>
            <person name="Goeker M."/>
        </authorList>
    </citation>
    <scope>NUCLEOTIDE SEQUENCE [LARGE SCALE GENOMIC DNA]</scope>
    <source>
        <strain evidence="3 4">DSM 24105</strain>
    </source>
</reference>
<keyword evidence="5" id="KW-1185">Reference proteome</keyword>
<dbReference type="Pfam" id="PF01863">
    <property type="entry name" value="YgjP-like"/>
    <property type="match status" value="1"/>
</dbReference>
<reference evidence="5" key="2">
    <citation type="journal article" date="2019" name="Int. J. Syst. Evol. Microbiol.">
        <title>The Global Catalogue of Microorganisms (GCM) 10K type strain sequencing project: providing services to taxonomists for standard genome sequencing and annotation.</title>
        <authorList>
            <consortium name="The Broad Institute Genomics Platform"/>
            <consortium name="The Broad Institute Genome Sequencing Center for Infectious Disease"/>
            <person name="Wu L."/>
            <person name="Ma J."/>
        </authorList>
    </citation>
    <scope>NUCLEOTIDE SEQUENCE [LARGE SCALE GENOMIC DNA]</scope>
    <source>
        <strain evidence="5">NBRC 107710</strain>
    </source>
</reference>
<dbReference type="GO" id="GO:0016787">
    <property type="term" value="F:hydrolase activity"/>
    <property type="evidence" value="ECO:0007669"/>
    <property type="project" value="UniProtKB-KW"/>
</dbReference>
<sequence length="247" mass="27704">MAIALRSLLLRTPDPDFLEIRHGNVDLQVALRRRPTARRLTLRVSNATGEVIMTVPSRTSLATAQKFAVSHSGWIVARLAKVPARMPFEVGAGIPLRGEAHRIAHRAGRGACAVERIDGEPVIVVTGDSAHVSRRVRDFLQREVRRDLTAASEVYAARLGERPRRITVRDTRSRWGSCTASGELNFSWRLILAPPVVLDYLVAHEMAHLREMNHSARFWSLVGSVCPHVDEAERWLKRHGAELHRYG</sequence>
<dbReference type="Proteomes" id="UP001156881">
    <property type="component" value="Unassembled WGS sequence"/>
</dbReference>
<dbReference type="InterPro" id="IPR002725">
    <property type="entry name" value="YgjP-like_metallopeptidase"/>
</dbReference>
<accession>A0A7W6F5H2</accession>
<dbReference type="CDD" id="cd07344">
    <property type="entry name" value="M48_yhfN_like"/>
    <property type="match status" value="1"/>
</dbReference>
<keyword evidence="2" id="KW-0378">Hydrolase</keyword>
<dbReference type="Proteomes" id="UP000517759">
    <property type="component" value="Unassembled WGS sequence"/>
</dbReference>
<dbReference type="PANTHER" id="PTHR30399">
    <property type="entry name" value="UNCHARACTERIZED PROTEIN YGJP"/>
    <property type="match status" value="1"/>
</dbReference>
<evidence type="ECO:0000259" key="1">
    <source>
        <dbReference type="Pfam" id="PF01863"/>
    </source>
</evidence>
<reference evidence="2" key="1">
    <citation type="journal article" date="2014" name="Int. J. Syst. Evol. Microbiol.">
        <title>Complete genome of a new Firmicutes species belonging to the dominant human colonic microbiota ('Ruminococcus bicirculans') reveals two chromosomes and a selective capacity to utilize plant glucans.</title>
        <authorList>
            <consortium name="NISC Comparative Sequencing Program"/>
            <person name="Wegmann U."/>
            <person name="Louis P."/>
            <person name="Goesmann A."/>
            <person name="Henrissat B."/>
            <person name="Duncan S.H."/>
            <person name="Flint H.J."/>
        </authorList>
    </citation>
    <scope>NUCLEOTIDE SEQUENCE</scope>
    <source>
        <strain evidence="2">NBRC 107710</strain>
    </source>
</reference>
<protein>
    <submittedName>
        <fullName evidence="2">Metal-dependent hydrolase</fullName>
    </submittedName>
</protein>
<feature type="domain" description="YgjP-like metallopeptidase" evidence="1">
    <location>
        <begin position="39"/>
        <end position="239"/>
    </location>
</feature>
<reference evidence="2" key="4">
    <citation type="submission" date="2023-01" db="EMBL/GenBank/DDBJ databases">
        <title>Draft genome sequence of Methylobacterium brachythecii strain NBRC 107710.</title>
        <authorList>
            <person name="Sun Q."/>
            <person name="Mori K."/>
        </authorList>
    </citation>
    <scope>NUCLEOTIDE SEQUENCE</scope>
    <source>
        <strain evidence="2">NBRC 107710</strain>
    </source>
</reference>